<evidence type="ECO:0008006" key="4">
    <source>
        <dbReference type="Google" id="ProtNLM"/>
    </source>
</evidence>
<keyword evidence="1" id="KW-1133">Transmembrane helix</keyword>
<keyword evidence="1" id="KW-0812">Transmembrane</keyword>
<proteinExistence type="predicted"/>
<evidence type="ECO:0000256" key="1">
    <source>
        <dbReference type="SAM" id="Phobius"/>
    </source>
</evidence>
<keyword evidence="1" id="KW-0472">Membrane</keyword>
<accession>A0A6I6MXP5</accession>
<keyword evidence="3" id="KW-1185">Reference proteome</keyword>
<feature type="transmembrane region" description="Helical" evidence="1">
    <location>
        <begin position="69"/>
        <end position="89"/>
    </location>
</feature>
<sequence length="124" mass="13031">MLKRALAAILGTVGALNGVFMLIDGARWYDTVPGLAHTGPFNPHFVADIGAAYLVAGVALIARAWRSRYWPAAVAGAAFMAAHALIHVADLTLRRSGDPRVDVFLVIIPAALAVWAAFPGKGDV</sequence>
<dbReference type="RefSeq" id="WP_158767929.1">
    <property type="nucleotide sequence ID" value="NZ_CP047045.1"/>
</dbReference>
<evidence type="ECO:0000313" key="3">
    <source>
        <dbReference type="Proteomes" id="UP000431269"/>
    </source>
</evidence>
<reference evidence="3" key="1">
    <citation type="submission" date="2019-12" db="EMBL/GenBank/DDBJ databases">
        <title>Complete genome of Terracaulis silvestris 0127_4.</title>
        <authorList>
            <person name="Vieira S."/>
            <person name="Riedel T."/>
            <person name="Sproer C."/>
            <person name="Pascual J."/>
            <person name="Boedeker C."/>
            <person name="Overmann J."/>
        </authorList>
    </citation>
    <scope>NUCLEOTIDE SEQUENCE [LARGE SCALE GENOMIC DNA]</scope>
    <source>
        <strain evidence="3">0127_4</strain>
    </source>
</reference>
<organism evidence="2 3">
    <name type="scientific">Terricaulis silvestris</name>
    <dbReference type="NCBI Taxonomy" id="2686094"/>
    <lineage>
        <taxon>Bacteria</taxon>
        <taxon>Pseudomonadati</taxon>
        <taxon>Pseudomonadota</taxon>
        <taxon>Alphaproteobacteria</taxon>
        <taxon>Caulobacterales</taxon>
        <taxon>Caulobacteraceae</taxon>
        <taxon>Terricaulis</taxon>
    </lineage>
</organism>
<dbReference type="KEGG" id="tsv:DSM104635_03970"/>
<protein>
    <recommendedName>
        <fullName evidence="4">DoxX</fullName>
    </recommendedName>
</protein>
<dbReference type="Proteomes" id="UP000431269">
    <property type="component" value="Chromosome"/>
</dbReference>
<gene>
    <name evidence="2" type="ORF">DSM104635_03970</name>
</gene>
<name>A0A6I6MXP5_9CAUL</name>
<feature type="transmembrane region" description="Helical" evidence="1">
    <location>
        <begin position="101"/>
        <end position="118"/>
    </location>
</feature>
<feature type="transmembrane region" description="Helical" evidence="1">
    <location>
        <begin position="45"/>
        <end position="62"/>
    </location>
</feature>
<dbReference type="AlphaFoldDB" id="A0A6I6MXP5"/>
<dbReference type="EMBL" id="CP047045">
    <property type="protein sequence ID" value="QGZ97104.1"/>
    <property type="molecule type" value="Genomic_DNA"/>
</dbReference>
<evidence type="ECO:0000313" key="2">
    <source>
        <dbReference type="EMBL" id="QGZ97104.1"/>
    </source>
</evidence>